<reference evidence="2" key="1">
    <citation type="submission" date="2023-03" db="EMBL/GenBank/DDBJ databases">
        <title>Massive genome expansion in bonnet fungi (Mycena s.s.) driven by repeated elements and novel gene families across ecological guilds.</title>
        <authorList>
            <consortium name="Lawrence Berkeley National Laboratory"/>
            <person name="Harder C.B."/>
            <person name="Miyauchi S."/>
            <person name="Viragh M."/>
            <person name="Kuo A."/>
            <person name="Thoen E."/>
            <person name="Andreopoulos B."/>
            <person name="Lu D."/>
            <person name="Skrede I."/>
            <person name="Drula E."/>
            <person name="Henrissat B."/>
            <person name="Morin E."/>
            <person name="Kohler A."/>
            <person name="Barry K."/>
            <person name="LaButti K."/>
            <person name="Morin E."/>
            <person name="Salamov A."/>
            <person name="Lipzen A."/>
            <person name="Mereny Z."/>
            <person name="Hegedus B."/>
            <person name="Baldrian P."/>
            <person name="Stursova M."/>
            <person name="Weitz H."/>
            <person name="Taylor A."/>
            <person name="Grigoriev I.V."/>
            <person name="Nagy L.G."/>
            <person name="Martin F."/>
            <person name="Kauserud H."/>
        </authorList>
    </citation>
    <scope>NUCLEOTIDE SEQUENCE</scope>
    <source>
        <strain evidence="2">CBHHK002</strain>
    </source>
</reference>
<feature type="compositionally biased region" description="Acidic residues" evidence="1">
    <location>
        <begin position="122"/>
        <end position="143"/>
    </location>
</feature>
<keyword evidence="3" id="KW-1185">Reference proteome</keyword>
<comment type="caution">
    <text evidence="2">The sequence shown here is derived from an EMBL/GenBank/DDBJ whole genome shotgun (WGS) entry which is preliminary data.</text>
</comment>
<dbReference type="Proteomes" id="UP001218218">
    <property type="component" value="Unassembled WGS sequence"/>
</dbReference>
<gene>
    <name evidence="2" type="ORF">DFH08DRAFT_807391</name>
</gene>
<name>A0AAD7EUI6_9AGAR</name>
<accession>A0AAD7EUI6</accession>
<protein>
    <submittedName>
        <fullName evidence="2">Uncharacterized protein</fullName>
    </submittedName>
</protein>
<evidence type="ECO:0000313" key="3">
    <source>
        <dbReference type="Proteomes" id="UP001218218"/>
    </source>
</evidence>
<organism evidence="2 3">
    <name type="scientific">Mycena albidolilacea</name>
    <dbReference type="NCBI Taxonomy" id="1033008"/>
    <lineage>
        <taxon>Eukaryota</taxon>
        <taxon>Fungi</taxon>
        <taxon>Dikarya</taxon>
        <taxon>Basidiomycota</taxon>
        <taxon>Agaricomycotina</taxon>
        <taxon>Agaricomycetes</taxon>
        <taxon>Agaricomycetidae</taxon>
        <taxon>Agaricales</taxon>
        <taxon>Marasmiineae</taxon>
        <taxon>Mycenaceae</taxon>
        <taxon>Mycena</taxon>
    </lineage>
</organism>
<feature type="region of interest" description="Disordered" evidence="1">
    <location>
        <begin position="115"/>
        <end position="143"/>
    </location>
</feature>
<dbReference type="EMBL" id="JARIHO010000015">
    <property type="protein sequence ID" value="KAJ7350069.1"/>
    <property type="molecule type" value="Genomic_DNA"/>
</dbReference>
<evidence type="ECO:0000256" key="1">
    <source>
        <dbReference type="SAM" id="MobiDB-lite"/>
    </source>
</evidence>
<dbReference type="AlphaFoldDB" id="A0AAD7EUI6"/>
<evidence type="ECO:0000313" key="2">
    <source>
        <dbReference type="EMBL" id="KAJ7350069.1"/>
    </source>
</evidence>
<proteinExistence type="predicted"/>
<sequence>MAPERSASCRISEPRGFRSVKKWTDAAFLENDPLEDPTYHVTSKSGNFPRDRLHWQENGLELGGIHATRPSGYPVLGQVGDKHNRKGLSIVQIRWRWRRGSAGANGKFRTTQPYSYQSIVDLDSDENSDLEGEEEEEDDDEDEVVVIPAKRKRGQRKQPKVADAPSAPRQIEYTTSIYTSEQMAKAKSSRGPPTSNFFKFYSNEPWSALKSRLRTNIRAALELTSIQLDDYFITFTVPRQVTFPITLDDADKYEHLISNALKIKISPSAKILIEPKLNRLPIQKENDDDGSKGKKGVKKTKIRNERDILPANEALNAKIGTLRERWTCPTPDGRCGSEHFFVHPDEPEHFPLGHAHFESWGAAMLKGEQFATINKPPNNEHFDKLSPKLLPPAPPFSNININFPPELVSMFGRPPAPAPDPAPVAAAAPVHGPAMLIPSGCAAGPSLSVEDFCAQYDLDDEICARFRQHKFKKTNSFSYITLAQLTTMEFLAGEIAELQVAIAQWAVPSA</sequence>